<accession>A0A9R0DQX0</accession>
<protein>
    <submittedName>
        <fullName evidence="3">Uncharacterized protein LOC126911016</fullName>
    </submittedName>
</protein>
<feature type="signal peptide" evidence="1">
    <location>
        <begin position="1"/>
        <end position="20"/>
    </location>
</feature>
<evidence type="ECO:0000313" key="2">
    <source>
        <dbReference type="Proteomes" id="UP000829999"/>
    </source>
</evidence>
<dbReference type="AlphaFoldDB" id="A0A9R0DQX0"/>
<gene>
    <name evidence="3" type="primary">LOC126911016</name>
</gene>
<proteinExistence type="predicted"/>
<dbReference type="OrthoDB" id="7465372at2759"/>
<dbReference type="Proteomes" id="UP000829999">
    <property type="component" value="Chromosome 9"/>
</dbReference>
<organism evidence="2 3">
    <name type="scientific">Spodoptera frugiperda</name>
    <name type="common">Fall armyworm</name>
    <dbReference type="NCBI Taxonomy" id="7108"/>
    <lineage>
        <taxon>Eukaryota</taxon>
        <taxon>Metazoa</taxon>
        <taxon>Ecdysozoa</taxon>
        <taxon>Arthropoda</taxon>
        <taxon>Hexapoda</taxon>
        <taxon>Insecta</taxon>
        <taxon>Pterygota</taxon>
        <taxon>Neoptera</taxon>
        <taxon>Endopterygota</taxon>
        <taxon>Lepidoptera</taxon>
        <taxon>Glossata</taxon>
        <taxon>Ditrysia</taxon>
        <taxon>Noctuoidea</taxon>
        <taxon>Noctuidae</taxon>
        <taxon>Amphipyrinae</taxon>
        <taxon>Spodoptera</taxon>
    </lineage>
</organism>
<dbReference type="GeneID" id="126911016"/>
<sequence length="377" mass="43572">MISLNLSAVIVILSLKVVIGSNPFSYPNGILTNTTTHDHPLSDFYIFYENSSLTYTPFPVAPDCSSILDTRDEQYPTTVTLWKVDQESQSEWGLLLWQERIDTTCSWNFWGTYKGSIVARSSIPLRDIPSNETQSKYWALGNDEIHELDDVPYNLRYYCCWCRNEYPGSFYMRYIKKVRIIRNPDGSIKTPRGSWVHELDNLWGDQMRYLVVRRFGGDSNCPLKIYDVKAGVLSKSRSDFILVSLPSLNLQFSVSLKSAETKCSFGDKTYDIVQSMGGYLLSIDVGNANWRGPWEASPHTSNRKSRSITDFPDQTSYRYSKFVNSQSLSRSRRHNQEFEFPLSLKSSYDYAQFRYEQNFIIRLEGPLVHVPKISREK</sequence>
<dbReference type="RefSeq" id="XP_050551712.1">
    <property type="nucleotide sequence ID" value="XM_050695755.1"/>
</dbReference>
<name>A0A9R0DQX0_SPOFR</name>
<reference evidence="3" key="1">
    <citation type="submission" date="2025-08" db="UniProtKB">
        <authorList>
            <consortium name="RefSeq"/>
        </authorList>
    </citation>
    <scope>IDENTIFICATION</scope>
    <source>
        <tissue evidence="3">Whole larval tissue</tissue>
    </source>
</reference>
<evidence type="ECO:0000313" key="3">
    <source>
        <dbReference type="RefSeq" id="XP_050551712.1"/>
    </source>
</evidence>
<keyword evidence="2" id="KW-1185">Reference proteome</keyword>
<feature type="chain" id="PRO_5040149547" evidence="1">
    <location>
        <begin position="21"/>
        <end position="377"/>
    </location>
</feature>
<evidence type="ECO:0000256" key="1">
    <source>
        <dbReference type="SAM" id="SignalP"/>
    </source>
</evidence>
<keyword evidence="1" id="KW-0732">Signal</keyword>